<evidence type="ECO:0000313" key="3">
    <source>
        <dbReference type="Proteomes" id="UP000559027"/>
    </source>
</evidence>
<keyword evidence="1" id="KW-0812">Transmembrane</keyword>
<feature type="transmembrane region" description="Helical" evidence="1">
    <location>
        <begin position="36"/>
        <end position="57"/>
    </location>
</feature>
<feature type="transmembrane region" description="Helical" evidence="1">
    <location>
        <begin position="64"/>
        <end position="92"/>
    </location>
</feature>
<dbReference type="EMBL" id="JAACJO010000004">
    <property type="protein sequence ID" value="KAF5359452.1"/>
    <property type="molecule type" value="Genomic_DNA"/>
</dbReference>
<organism evidence="2 3">
    <name type="scientific">Leucocoprinus leucothites</name>
    <dbReference type="NCBI Taxonomy" id="201217"/>
    <lineage>
        <taxon>Eukaryota</taxon>
        <taxon>Fungi</taxon>
        <taxon>Dikarya</taxon>
        <taxon>Basidiomycota</taxon>
        <taxon>Agaricomycotina</taxon>
        <taxon>Agaricomycetes</taxon>
        <taxon>Agaricomycetidae</taxon>
        <taxon>Agaricales</taxon>
        <taxon>Agaricineae</taxon>
        <taxon>Agaricaceae</taxon>
        <taxon>Leucocoprinus</taxon>
    </lineage>
</organism>
<feature type="transmembrane region" description="Helical" evidence="1">
    <location>
        <begin position="237"/>
        <end position="257"/>
    </location>
</feature>
<protein>
    <submittedName>
        <fullName evidence="2">Uncharacterized protein</fullName>
    </submittedName>
</protein>
<name>A0A8H5LJG3_9AGAR</name>
<keyword evidence="3" id="KW-1185">Reference proteome</keyword>
<evidence type="ECO:0000313" key="2">
    <source>
        <dbReference type="EMBL" id="KAF5359452.1"/>
    </source>
</evidence>
<gene>
    <name evidence="2" type="ORF">D9756_003061</name>
</gene>
<reference evidence="2 3" key="1">
    <citation type="journal article" date="2020" name="ISME J.">
        <title>Uncovering the hidden diversity of litter-decomposition mechanisms in mushroom-forming fungi.</title>
        <authorList>
            <person name="Floudas D."/>
            <person name="Bentzer J."/>
            <person name="Ahren D."/>
            <person name="Johansson T."/>
            <person name="Persson P."/>
            <person name="Tunlid A."/>
        </authorList>
    </citation>
    <scope>NUCLEOTIDE SEQUENCE [LARGE SCALE GENOMIC DNA]</scope>
    <source>
        <strain evidence="2 3">CBS 146.42</strain>
    </source>
</reference>
<proteinExistence type="predicted"/>
<sequence length="288" mass="32574">MACEGTATDFGNWNDPLSNSSPFPLTGFLSGFMVEIFLYGINLSTFSTAAITLIYNLKCYVRWILLAFATVMFSISTATASLNFYILFGYLIRKQPVPFQIFRIRQILYLVNNLIADVLLIYRSYVIWSHSARIIIVPCIFLSASFGLGILYIQSPLAWIRERGYVYMWLTLAFNTIITALNASRIWWMAREARKILGPTLAQRYYSAMVIIIESGAIYSLYILADQVIKTVVNQNITILDAGLTQVVAIAPTLIIVQVSLDRQARDLESAIRTSRETEIVFTTVHSQ</sequence>
<feature type="transmembrane region" description="Helical" evidence="1">
    <location>
        <begin position="134"/>
        <end position="153"/>
    </location>
</feature>
<keyword evidence="1" id="KW-1133">Transmembrane helix</keyword>
<accession>A0A8H5LJG3</accession>
<comment type="caution">
    <text evidence="2">The sequence shown here is derived from an EMBL/GenBank/DDBJ whole genome shotgun (WGS) entry which is preliminary data.</text>
</comment>
<feature type="transmembrane region" description="Helical" evidence="1">
    <location>
        <begin position="165"/>
        <end position="184"/>
    </location>
</feature>
<keyword evidence="1" id="KW-0472">Membrane</keyword>
<dbReference type="OrthoDB" id="3354175at2759"/>
<evidence type="ECO:0000256" key="1">
    <source>
        <dbReference type="SAM" id="Phobius"/>
    </source>
</evidence>
<feature type="transmembrane region" description="Helical" evidence="1">
    <location>
        <begin position="104"/>
        <end position="122"/>
    </location>
</feature>
<feature type="transmembrane region" description="Helical" evidence="1">
    <location>
        <begin position="205"/>
        <end position="225"/>
    </location>
</feature>
<dbReference type="Proteomes" id="UP000559027">
    <property type="component" value="Unassembled WGS sequence"/>
</dbReference>
<dbReference type="AlphaFoldDB" id="A0A8H5LJG3"/>